<dbReference type="EMBL" id="CP042905">
    <property type="protein sequence ID" value="XDF89301.1"/>
    <property type="molecule type" value="Genomic_DNA"/>
</dbReference>
<sequence length="76" mass="8950">MEGKSKEWEAIYETEREIEILTAKKTALMEMYEKIYAKPPNFNSIKGDLRKKTIRQESQFSSNRVIPRTNKNLGIK</sequence>
<evidence type="ECO:0000313" key="2">
    <source>
        <dbReference type="Proteomes" id="UP000321408"/>
    </source>
</evidence>
<organism evidence="1 2">
    <name type="scientific">Promethearchaeum syntrophicum</name>
    <dbReference type="NCBI Taxonomy" id="2594042"/>
    <lineage>
        <taxon>Archaea</taxon>
        <taxon>Promethearchaeati</taxon>
        <taxon>Promethearchaeota</taxon>
        <taxon>Promethearchaeia</taxon>
        <taxon>Promethearchaeales</taxon>
        <taxon>Promethearchaeaceae</taxon>
        <taxon>Promethearchaeum</taxon>
    </lineage>
</organism>
<evidence type="ECO:0000313" key="1">
    <source>
        <dbReference type="EMBL" id="XDF89301.1"/>
    </source>
</evidence>
<dbReference type="Proteomes" id="UP000321408">
    <property type="component" value="Chromosome"/>
</dbReference>
<reference evidence="1 2" key="1">
    <citation type="journal article" date="2020" name="Nature">
        <title>Isolation of an archaeon at the prokaryote-eukaryote interface.</title>
        <authorList>
            <person name="Imachi H."/>
            <person name="Nobu M.K."/>
            <person name="Nakahara N."/>
            <person name="Morono Y."/>
            <person name="Ogawara M."/>
            <person name="Takaki Y."/>
            <person name="Takano Y."/>
            <person name="Uematsu K."/>
            <person name="Ikuta T."/>
            <person name="Ito M."/>
            <person name="Matsui Y."/>
            <person name="Miyazaki M."/>
            <person name="Murata K."/>
            <person name="Saito Y."/>
            <person name="Sakai S."/>
            <person name="Song C."/>
            <person name="Tasumi E."/>
            <person name="Yamanaka Y."/>
            <person name="Yamaguchi T."/>
            <person name="Kamagata Y."/>
            <person name="Tamaki H."/>
            <person name="Takai K."/>
        </authorList>
    </citation>
    <scope>NUCLEOTIDE SEQUENCE [LARGE SCALE GENOMIC DNA]</scope>
    <source>
        <strain evidence="1 2">MK-D1</strain>
    </source>
</reference>
<gene>
    <name evidence="1" type="ORF">DSAG12_04360</name>
</gene>
<accession>A0AC61ZU16</accession>
<keyword evidence="2" id="KW-1185">Reference proteome</keyword>
<proteinExistence type="predicted"/>
<name>A0AC61ZU16_9ARCH</name>
<protein>
    <submittedName>
        <fullName evidence="1">Uncharacterized protein</fullName>
    </submittedName>
</protein>
<reference evidence="1 2" key="2">
    <citation type="journal article" date="2024" name="Int. J. Syst. Evol. Microbiol.">
        <title>Promethearchaeum syntrophicum gen. nov., sp. nov., an anaerobic, obligately syntrophic archaeon, the first isolate of the lineage 'Asgard' archaea, and proposal of the new archaeal phylum Promethearchaeota phyl. nov. and kingdom Promethearchaeati regn. nov.</title>
        <authorList>
            <person name="Imachi H."/>
            <person name="Nobu M.K."/>
            <person name="Kato S."/>
            <person name="Takaki Y."/>
            <person name="Miyazaki M."/>
            <person name="Miyata M."/>
            <person name="Ogawara M."/>
            <person name="Saito Y."/>
            <person name="Sakai S."/>
            <person name="Tahara Y.O."/>
            <person name="Takano Y."/>
            <person name="Tasumi E."/>
            <person name="Uematsu K."/>
            <person name="Yoshimura T."/>
            <person name="Itoh T."/>
            <person name="Ohkuma M."/>
            <person name="Takai K."/>
        </authorList>
    </citation>
    <scope>NUCLEOTIDE SEQUENCE [LARGE SCALE GENOMIC DNA]</scope>
    <source>
        <strain evidence="1 2">MK-D1</strain>
    </source>
</reference>